<gene>
    <name evidence="1" type="ORF">EVAR_92934_1</name>
</gene>
<dbReference type="AlphaFoldDB" id="A0A4C1TA98"/>
<dbReference type="Proteomes" id="UP000299102">
    <property type="component" value="Unassembled WGS sequence"/>
</dbReference>
<protein>
    <submittedName>
        <fullName evidence="1">Uncharacterized protein</fullName>
    </submittedName>
</protein>
<keyword evidence="2" id="KW-1185">Reference proteome</keyword>
<evidence type="ECO:0000313" key="2">
    <source>
        <dbReference type="Proteomes" id="UP000299102"/>
    </source>
</evidence>
<proteinExistence type="predicted"/>
<name>A0A4C1TA98_EUMVA</name>
<dbReference type="EMBL" id="BGZK01000046">
    <property type="protein sequence ID" value="GBP11429.1"/>
    <property type="molecule type" value="Genomic_DNA"/>
</dbReference>
<accession>A0A4C1TA98</accession>
<sequence length="237" mass="26232">MFLPDPALGLDLAAFPLECRINRCQSWCTFSPFFLQFELVWRRFQKLHRHEAITSRCVRRRRQRRCGRAEHDAGGTKTIARSIRLVVTIDGRLVTSNYCRYGVLRGQRPGSWPSTLPKVQSFLFHRLPVAGSSAVSARRGRRRAGVDSGAPDEAASIARGRADGQTTVFSYLIDSFSSGVPGGVRLDVRIQASSAIESEPSVARRPRADASPGIEAVFLPERLYGPPSREPASRPAV</sequence>
<evidence type="ECO:0000313" key="1">
    <source>
        <dbReference type="EMBL" id="GBP11429.1"/>
    </source>
</evidence>
<organism evidence="1 2">
    <name type="scientific">Eumeta variegata</name>
    <name type="common">Bagworm moth</name>
    <name type="synonym">Eumeta japonica</name>
    <dbReference type="NCBI Taxonomy" id="151549"/>
    <lineage>
        <taxon>Eukaryota</taxon>
        <taxon>Metazoa</taxon>
        <taxon>Ecdysozoa</taxon>
        <taxon>Arthropoda</taxon>
        <taxon>Hexapoda</taxon>
        <taxon>Insecta</taxon>
        <taxon>Pterygota</taxon>
        <taxon>Neoptera</taxon>
        <taxon>Endopterygota</taxon>
        <taxon>Lepidoptera</taxon>
        <taxon>Glossata</taxon>
        <taxon>Ditrysia</taxon>
        <taxon>Tineoidea</taxon>
        <taxon>Psychidae</taxon>
        <taxon>Oiketicinae</taxon>
        <taxon>Eumeta</taxon>
    </lineage>
</organism>
<comment type="caution">
    <text evidence="1">The sequence shown here is derived from an EMBL/GenBank/DDBJ whole genome shotgun (WGS) entry which is preliminary data.</text>
</comment>
<reference evidence="1 2" key="1">
    <citation type="journal article" date="2019" name="Commun. Biol.">
        <title>The bagworm genome reveals a unique fibroin gene that provides high tensile strength.</title>
        <authorList>
            <person name="Kono N."/>
            <person name="Nakamura H."/>
            <person name="Ohtoshi R."/>
            <person name="Tomita M."/>
            <person name="Numata K."/>
            <person name="Arakawa K."/>
        </authorList>
    </citation>
    <scope>NUCLEOTIDE SEQUENCE [LARGE SCALE GENOMIC DNA]</scope>
</reference>